<keyword evidence="8" id="KW-1185">Reference proteome</keyword>
<evidence type="ECO:0000256" key="5">
    <source>
        <dbReference type="SAM" id="Phobius"/>
    </source>
</evidence>
<feature type="transmembrane region" description="Helical" evidence="5">
    <location>
        <begin position="274"/>
        <end position="294"/>
    </location>
</feature>
<dbReference type="InterPro" id="IPR005829">
    <property type="entry name" value="Sugar_transporter_CS"/>
</dbReference>
<feature type="transmembrane region" description="Helical" evidence="5">
    <location>
        <begin position="396"/>
        <end position="421"/>
    </location>
</feature>
<dbReference type="InterPro" id="IPR020846">
    <property type="entry name" value="MFS_dom"/>
</dbReference>
<evidence type="ECO:0000259" key="6">
    <source>
        <dbReference type="PROSITE" id="PS50850"/>
    </source>
</evidence>
<evidence type="ECO:0000256" key="2">
    <source>
        <dbReference type="ARBA" id="ARBA00022692"/>
    </source>
</evidence>
<dbReference type="SUPFAM" id="SSF103473">
    <property type="entry name" value="MFS general substrate transporter"/>
    <property type="match status" value="1"/>
</dbReference>
<dbReference type="GO" id="GO:0046943">
    <property type="term" value="F:carboxylic acid transmembrane transporter activity"/>
    <property type="evidence" value="ECO:0007669"/>
    <property type="project" value="TreeGrafter"/>
</dbReference>
<organism evidence="7 8">
    <name type="scientific">Halioxenophilus aromaticivorans</name>
    <dbReference type="NCBI Taxonomy" id="1306992"/>
    <lineage>
        <taxon>Bacteria</taxon>
        <taxon>Pseudomonadati</taxon>
        <taxon>Pseudomonadota</taxon>
        <taxon>Gammaproteobacteria</taxon>
        <taxon>Alteromonadales</taxon>
        <taxon>Alteromonadaceae</taxon>
        <taxon>Halioxenophilus</taxon>
    </lineage>
</organism>
<feature type="transmembrane region" description="Helical" evidence="5">
    <location>
        <begin position="101"/>
        <end position="120"/>
    </location>
</feature>
<dbReference type="InterPro" id="IPR011701">
    <property type="entry name" value="MFS"/>
</dbReference>
<dbReference type="PANTHER" id="PTHR23508:SF10">
    <property type="entry name" value="CARBOXYLIC ACID TRANSPORTER PROTEIN HOMOLOG"/>
    <property type="match status" value="1"/>
</dbReference>
<dbReference type="Gene3D" id="1.20.1250.20">
    <property type="entry name" value="MFS general substrate transporter like domains"/>
    <property type="match status" value="1"/>
</dbReference>
<feature type="transmembrane region" description="Helical" evidence="5">
    <location>
        <begin position="66"/>
        <end position="89"/>
    </location>
</feature>
<dbReference type="Proteomes" id="UP001409585">
    <property type="component" value="Unassembled WGS sequence"/>
</dbReference>
<protein>
    <submittedName>
        <fullName evidence="7">MFS transporter</fullName>
    </submittedName>
</protein>
<dbReference type="PROSITE" id="PS50850">
    <property type="entry name" value="MFS"/>
    <property type="match status" value="1"/>
</dbReference>
<proteinExistence type="predicted"/>
<feature type="transmembrane region" description="Helical" evidence="5">
    <location>
        <begin position="335"/>
        <end position="356"/>
    </location>
</feature>
<evidence type="ECO:0000256" key="3">
    <source>
        <dbReference type="ARBA" id="ARBA00022989"/>
    </source>
</evidence>
<evidence type="ECO:0000256" key="1">
    <source>
        <dbReference type="ARBA" id="ARBA00004141"/>
    </source>
</evidence>
<keyword evidence="2 5" id="KW-0812">Transmembrane</keyword>
<evidence type="ECO:0000256" key="4">
    <source>
        <dbReference type="ARBA" id="ARBA00023136"/>
    </source>
</evidence>
<dbReference type="CDD" id="cd17365">
    <property type="entry name" value="MFS_PcaK_like"/>
    <property type="match status" value="1"/>
</dbReference>
<feature type="domain" description="Major facilitator superfamily (MFS) profile" evidence="6">
    <location>
        <begin position="35"/>
        <end position="449"/>
    </location>
</feature>
<dbReference type="RefSeq" id="WP_345424865.1">
    <property type="nucleotide sequence ID" value="NZ_AP031496.1"/>
</dbReference>
<dbReference type="EMBL" id="BAABLX010000028">
    <property type="protein sequence ID" value="GAA4950207.1"/>
    <property type="molecule type" value="Genomic_DNA"/>
</dbReference>
<sequence length="449" mass="47426">MSTMANTHTQAQIQARSAMSNALDQQPMSFTQWAIFVVALLLNMIDGFDVAALSFAAHGLGEEFNLAAGSLGQLFSVALAGMMIGAMFLAPLADSIGRKPLLVACVLAIGITMLGMAQAQSLWQMLTLRFITGLGVGGMLAGLTALTSEYTPAKYRSLAIVSMTAGYPLGVSIGGLLAAPMIPEYGWRVVFYLGGGATLLMAAVLFALVPESLQFLSGLTTAKARRAQQIILLRLGLPQLPAELEQPQPVCQQTPTRFASIRALFSPSLRGQTLQLWLTFFLCFVSLYFLLSWIPKLLVNAGLSQSSGVLASTAFTGGGTLGIFVLGWLATYFSLARIICAFLLLAAVGLALFAWLNGLPYLFVSLAIIGFFHAGGFTGLYAVAAKIYPAHARVTGIGWALGLGRFGAVVGPYVGGLLIAANFNWQQIFLVFALPIAASGVLALGLKAR</sequence>
<name>A0AAV3U658_9ALTE</name>
<feature type="transmembrane region" description="Helical" evidence="5">
    <location>
        <begin position="189"/>
        <end position="209"/>
    </location>
</feature>
<dbReference type="AlphaFoldDB" id="A0AAV3U658"/>
<dbReference type="PROSITE" id="PS00217">
    <property type="entry name" value="SUGAR_TRANSPORT_2"/>
    <property type="match status" value="1"/>
</dbReference>
<evidence type="ECO:0000313" key="7">
    <source>
        <dbReference type="EMBL" id="GAA4950207.1"/>
    </source>
</evidence>
<feature type="transmembrane region" description="Helical" evidence="5">
    <location>
        <begin position="126"/>
        <end position="146"/>
    </location>
</feature>
<keyword evidence="3 5" id="KW-1133">Transmembrane helix</keyword>
<gene>
    <name evidence="7" type="ORF">GCM10025791_33130</name>
</gene>
<reference evidence="8" key="1">
    <citation type="journal article" date="2019" name="Int. J. Syst. Evol. Microbiol.">
        <title>The Global Catalogue of Microorganisms (GCM) 10K type strain sequencing project: providing services to taxonomists for standard genome sequencing and annotation.</title>
        <authorList>
            <consortium name="The Broad Institute Genomics Platform"/>
            <consortium name="The Broad Institute Genome Sequencing Center for Infectious Disease"/>
            <person name="Wu L."/>
            <person name="Ma J."/>
        </authorList>
    </citation>
    <scope>NUCLEOTIDE SEQUENCE [LARGE SCALE GENOMIC DNA]</scope>
    <source>
        <strain evidence="8">JCM 19134</strain>
    </source>
</reference>
<feature type="transmembrane region" description="Helical" evidence="5">
    <location>
        <begin position="306"/>
        <end position="328"/>
    </location>
</feature>
<feature type="transmembrane region" description="Helical" evidence="5">
    <location>
        <begin position="33"/>
        <end position="60"/>
    </location>
</feature>
<keyword evidence="4 5" id="KW-0472">Membrane</keyword>
<feature type="transmembrane region" description="Helical" evidence="5">
    <location>
        <begin position="362"/>
        <end position="384"/>
    </location>
</feature>
<accession>A0AAV3U658</accession>
<comment type="caution">
    <text evidence="7">The sequence shown here is derived from an EMBL/GenBank/DDBJ whole genome shotgun (WGS) entry which is preliminary data.</text>
</comment>
<dbReference type="GO" id="GO:0005886">
    <property type="term" value="C:plasma membrane"/>
    <property type="evidence" value="ECO:0007669"/>
    <property type="project" value="TreeGrafter"/>
</dbReference>
<dbReference type="InterPro" id="IPR036259">
    <property type="entry name" value="MFS_trans_sf"/>
</dbReference>
<evidence type="ECO:0000313" key="8">
    <source>
        <dbReference type="Proteomes" id="UP001409585"/>
    </source>
</evidence>
<dbReference type="PROSITE" id="PS00216">
    <property type="entry name" value="SUGAR_TRANSPORT_1"/>
    <property type="match status" value="1"/>
</dbReference>
<dbReference type="Pfam" id="PF07690">
    <property type="entry name" value="MFS_1"/>
    <property type="match status" value="1"/>
</dbReference>
<comment type="subcellular location">
    <subcellularLocation>
        <location evidence="1">Membrane</location>
        <topology evidence="1">Multi-pass membrane protein</topology>
    </subcellularLocation>
</comment>
<feature type="transmembrane region" description="Helical" evidence="5">
    <location>
        <begin position="427"/>
        <end position="446"/>
    </location>
</feature>
<dbReference type="PANTHER" id="PTHR23508">
    <property type="entry name" value="CARBOXYLIC ACID TRANSPORTER PROTEIN HOMOLOG"/>
    <property type="match status" value="1"/>
</dbReference>
<feature type="transmembrane region" description="Helical" evidence="5">
    <location>
        <begin position="158"/>
        <end position="183"/>
    </location>
</feature>